<keyword evidence="6 8" id="KW-0539">Nucleus</keyword>
<comment type="similarity">
    <text evidence="3 8">Belongs to the SPT4 family.</text>
</comment>
<comment type="function">
    <text evidence="8">The SPT4-SPT5 complex mediates both activation and inhibition of transcription elongation, and plays a role in pre-mRNA processing. This complex seems to be important for the stability of the RNA polymerase II elongation machinery on the chromatin template but not for the inherent ability of this machinery to translocate down the gene.</text>
</comment>
<dbReference type="STRING" id="45607.A0A2T0FIQ5"/>
<dbReference type="RefSeq" id="XP_024664782.1">
    <property type="nucleotide sequence ID" value="XM_024809014.1"/>
</dbReference>
<dbReference type="SUPFAM" id="SSF63393">
    <property type="entry name" value="RNA polymerase subunits"/>
    <property type="match status" value="1"/>
</dbReference>
<evidence type="ECO:0000256" key="2">
    <source>
        <dbReference type="ARBA" id="ARBA00004584"/>
    </source>
</evidence>
<dbReference type="GO" id="GO:0032044">
    <property type="term" value="C:DSIF complex"/>
    <property type="evidence" value="ECO:0007669"/>
    <property type="project" value="TreeGrafter"/>
</dbReference>
<dbReference type="InterPro" id="IPR038510">
    <property type="entry name" value="Spt4_sf"/>
</dbReference>
<dbReference type="Pfam" id="PF06093">
    <property type="entry name" value="Spt4"/>
    <property type="match status" value="1"/>
</dbReference>
<organism evidence="10 11">
    <name type="scientific">Wickerhamiella sorbophila</name>
    <dbReference type="NCBI Taxonomy" id="45607"/>
    <lineage>
        <taxon>Eukaryota</taxon>
        <taxon>Fungi</taxon>
        <taxon>Dikarya</taxon>
        <taxon>Ascomycota</taxon>
        <taxon>Saccharomycotina</taxon>
        <taxon>Dipodascomycetes</taxon>
        <taxon>Dipodascales</taxon>
        <taxon>Trichomonascaceae</taxon>
        <taxon>Wickerhamiella</taxon>
    </lineage>
</organism>
<evidence type="ECO:0000256" key="1">
    <source>
        <dbReference type="ARBA" id="ARBA00004123"/>
    </source>
</evidence>
<keyword evidence="10" id="KW-0648">Protein biosynthesis</keyword>
<dbReference type="GO" id="GO:0008270">
    <property type="term" value="F:zinc ion binding"/>
    <property type="evidence" value="ECO:0007669"/>
    <property type="project" value="InterPro"/>
</dbReference>
<evidence type="ECO:0000256" key="8">
    <source>
        <dbReference type="PIRNR" id="PIRNR025023"/>
    </source>
</evidence>
<comment type="subcellular location">
    <subcellularLocation>
        <location evidence="2">Chromosome</location>
        <location evidence="2">Centromere</location>
    </subcellularLocation>
    <subcellularLocation>
        <location evidence="1 8">Nucleus</location>
    </subcellularLocation>
</comment>
<dbReference type="AlphaFoldDB" id="A0A2T0FIQ5"/>
<dbReference type="PANTHER" id="PTHR12882">
    <property type="entry name" value="SUPPRESSOR OF TY 4"/>
    <property type="match status" value="1"/>
</dbReference>
<keyword evidence="5 8" id="KW-0804">Transcription</keyword>
<dbReference type="EMBL" id="NDIQ01000021">
    <property type="protein sequence ID" value="PRT54837.1"/>
    <property type="molecule type" value="Genomic_DNA"/>
</dbReference>
<dbReference type="CDD" id="cd07973">
    <property type="entry name" value="Spt4"/>
    <property type="match status" value="1"/>
</dbReference>
<dbReference type="Gene3D" id="3.30.40.210">
    <property type="match status" value="1"/>
</dbReference>
<evidence type="ECO:0000256" key="3">
    <source>
        <dbReference type="ARBA" id="ARBA00010464"/>
    </source>
</evidence>
<comment type="caution">
    <text evidence="10">The sequence shown here is derived from an EMBL/GenBank/DDBJ whole genome shotgun (WGS) entry which is preliminary data.</text>
</comment>
<dbReference type="InterPro" id="IPR022800">
    <property type="entry name" value="Spt4/RpoE2_Znf"/>
</dbReference>
<dbReference type="OrthoDB" id="248751at2759"/>
<evidence type="ECO:0000313" key="10">
    <source>
        <dbReference type="EMBL" id="PRT54837.1"/>
    </source>
</evidence>
<dbReference type="GO" id="GO:0006355">
    <property type="term" value="P:regulation of DNA-templated transcription"/>
    <property type="evidence" value="ECO:0007669"/>
    <property type="project" value="InterPro"/>
</dbReference>
<accession>A0A2T0FIQ5</accession>
<proteinExistence type="inferred from homology"/>
<evidence type="ECO:0000256" key="4">
    <source>
        <dbReference type="ARBA" id="ARBA00020182"/>
    </source>
</evidence>
<dbReference type="GO" id="GO:0000993">
    <property type="term" value="F:RNA polymerase II complex binding"/>
    <property type="evidence" value="ECO:0007669"/>
    <property type="project" value="TreeGrafter"/>
</dbReference>
<dbReference type="SMART" id="SM01389">
    <property type="entry name" value="Spt4"/>
    <property type="match status" value="1"/>
</dbReference>
<reference evidence="10 11" key="1">
    <citation type="submission" date="2017-04" db="EMBL/GenBank/DDBJ databases">
        <title>Genome sequencing of [Candida] sorbophila.</title>
        <authorList>
            <person name="Ahn J.O."/>
        </authorList>
    </citation>
    <scope>NUCLEOTIDE SEQUENCE [LARGE SCALE GENOMIC DNA]</scope>
    <source>
        <strain evidence="10 11">DS02</strain>
    </source>
</reference>
<gene>
    <name evidence="10" type="ORF">B9G98_02457</name>
</gene>
<dbReference type="GO" id="GO:0003746">
    <property type="term" value="F:translation elongation factor activity"/>
    <property type="evidence" value="ECO:0007669"/>
    <property type="project" value="UniProtKB-KW"/>
</dbReference>
<evidence type="ECO:0000256" key="5">
    <source>
        <dbReference type="ARBA" id="ARBA00023163"/>
    </source>
</evidence>
<name>A0A2T0FIQ5_9ASCO</name>
<protein>
    <recommendedName>
        <fullName evidence="4 8">Transcription elongation factor SPT4</fullName>
    </recommendedName>
</protein>
<dbReference type="InterPro" id="IPR009287">
    <property type="entry name" value="Spt4"/>
</dbReference>
<dbReference type="Proteomes" id="UP000238350">
    <property type="component" value="Unassembled WGS sequence"/>
</dbReference>
<dbReference type="GeneID" id="36516205"/>
<keyword evidence="11" id="KW-1185">Reference proteome</keyword>
<dbReference type="PIRSF" id="PIRSF025023">
    <property type="entry name" value="Spt4"/>
    <property type="match status" value="1"/>
</dbReference>
<sequence>MSSRTERACMVCGIIQPFRDFVGHGCPNCESLLPFKGDDSVVMDCTSPSFEGFVALCDQESSWVAKWLRIDGFQTGMYAVKVNGRLPEDVVRALTDKGIVYRPRDGSVQD</sequence>
<evidence type="ECO:0000256" key="7">
    <source>
        <dbReference type="ARBA" id="ARBA00023328"/>
    </source>
</evidence>
<evidence type="ECO:0000256" key="6">
    <source>
        <dbReference type="ARBA" id="ARBA00023242"/>
    </source>
</evidence>
<dbReference type="GO" id="GO:0000775">
    <property type="term" value="C:chromosome, centromeric region"/>
    <property type="evidence" value="ECO:0007669"/>
    <property type="project" value="UniProtKB-SubCell"/>
</dbReference>
<evidence type="ECO:0000259" key="9">
    <source>
        <dbReference type="SMART" id="SM01389"/>
    </source>
</evidence>
<evidence type="ECO:0000313" key="11">
    <source>
        <dbReference type="Proteomes" id="UP000238350"/>
    </source>
</evidence>
<feature type="domain" description="Spt4/RpoE2 zinc finger" evidence="9">
    <location>
        <begin position="6"/>
        <end position="83"/>
    </location>
</feature>
<keyword evidence="7" id="KW-0137">Centromere</keyword>
<dbReference type="PANTHER" id="PTHR12882:SF1">
    <property type="entry name" value="TRANSCRIPTION ELONGATION FACTOR SPT4"/>
    <property type="match status" value="1"/>
</dbReference>
<dbReference type="InterPro" id="IPR029040">
    <property type="entry name" value="RPABC4/Spt4"/>
</dbReference>
<keyword evidence="10" id="KW-0251">Elongation factor</keyword>
<dbReference type="GO" id="GO:0140673">
    <property type="term" value="P:transcription elongation-coupled chromatin remodeling"/>
    <property type="evidence" value="ECO:0007669"/>
    <property type="project" value="InterPro"/>
</dbReference>